<comment type="caution">
    <text evidence="2">The sequence shown here is derived from an EMBL/GenBank/DDBJ whole genome shotgun (WGS) entry which is preliminary data.</text>
</comment>
<dbReference type="Proteomes" id="UP000037460">
    <property type="component" value="Unassembled WGS sequence"/>
</dbReference>
<name>A0A0M0JWL0_9EUKA</name>
<gene>
    <name evidence="2" type="ORF">Ctob_008232</name>
</gene>
<feature type="region of interest" description="Disordered" evidence="1">
    <location>
        <begin position="232"/>
        <end position="267"/>
    </location>
</feature>
<protein>
    <submittedName>
        <fullName evidence="2">Uncharacterized protein</fullName>
    </submittedName>
</protein>
<proteinExistence type="predicted"/>
<dbReference type="AlphaFoldDB" id="A0A0M0JWL0"/>
<sequence length="298" mass="30532">MTTDADAEIAKFMARMAEKKAWSRIEEIKQEESVAGAAKAEAARRAAAAQERAAAFQGLLGGVPVEDEAPKADEAAILEAARLREVLAQANALAERALANRAAKVAAEAAAKATKEWDGGGLFGGALPSSVSPQQLEAVAEAEAEAEAEEAFAPWGELGAVAGAVEQLRATGGVALQDANAELQLIKPRYRAAAASWNAKEKGNDDERRVALKTALGGAAKPLTRPEALNTALDAKPKPTGDGGAALGGAVMGGANPRPSGAVLGGSSAAQLSARRLERHGVRMELRKVSARHGALSP</sequence>
<evidence type="ECO:0000313" key="3">
    <source>
        <dbReference type="Proteomes" id="UP000037460"/>
    </source>
</evidence>
<dbReference type="EMBL" id="JWZX01002206">
    <property type="protein sequence ID" value="KOO30518.1"/>
    <property type="molecule type" value="Genomic_DNA"/>
</dbReference>
<reference evidence="3" key="1">
    <citation type="journal article" date="2015" name="PLoS Genet.">
        <title>Genome Sequence and Transcriptome Analyses of Chrysochromulina tobin: Metabolic Tools for Enhanced Algal Fitness in the Prominent Order Prymnesiales (Haptophyceae).</title>
        <authorList>
            <person name="Hovde B.T."/>
            <person name="Deodato C.R."/>
            <person name="Hunsperger H.M."/>
            <person name="Ryken S.A."/>
            <person name="Yost W."/>
            <person name="Jha R.K."/>
            <person name="Patterson J."/>
            <person name="Monnat R.J. Jr."/>
            <person name="Barlow S.B."/>
            <person name="Starkenburg S.R."/>
            <person name="Cattolico R.A."/>
        </authorList>
    </citation>
    <scope>NUCLEOTIDE SEQUENCE</scope>
    <source>
        <strain evidence="3">CCMP291</strain>
    </source>
</reference>
<evidence type="ECO:0000313" key="2">
    <source>
        <dbReference type="EMBL" id="KOO30518.1"/>
    </source>
</evidence>
<organism evidence="2 3">
    <name type="scientific">Chrysochromulina tobinii</name>
    <dbReference type="NCBI Taxonomy" id="1460289"/>
    <lineage>
        <taxon>Eukaryota</taxon>
        <taxon>Haptista</taxon>
        <taxon>Haptophyta</taxon>
        <taxon>Prymnesiophyceae</taxon>
        <taxon>Prymnesiales</taxon>
        <taxon>Chrysochromulinaceae</taxon>
        <taxon>Chrysochromulina</taxon>
    </lineage>
</organism>
<accession>A0A0M0JWL0</accession>
<evidence type="ECO:0000256" key="1">
    <source>
        <dbReference type="SAM" id="MobiDB-lite"/>
    </source>
</evidence>
<keyword evidence="3" id="KW-1185">Reference proteome</keyword>
<feature type="compositionally biased region" description="Gly residues" evidence="1">
    <location>
        <begin position="241"/>
        <end position="252"/>
    </location>
</feature>